<dbReference type="InterPro" id="IPR002818">
    <property type="entry name" value="DJ-1/PfpI"/>
</dbReference>
<organism evidence="3 4">
    <name type="scientific">Triparma columacea</name>
    <dbReference type="NCBI Taxonomy" id="722753"/>
    <lineage>
        <taxon>Eukaryota</taxon>
        <taxon>Sar</taxon>
        <taxon>Stramenopiles</taxon>
        <taxon>Ochrophyta</taxon>
        <taxon>Bolidophyceae</taxon>
        <taxon>Parmales</taxon>
        <taxon>Triparmaceae</taxon>
        <taxon>Triparma</taxon>
    </lineage>
</organism>
<dbReference type="SUPFAM" id="SSF52317">
    <property type="entry name" value="Class I glutamine amidotransferase-like"/>
    <property type="match status" value="1"/>
</dbReference>
<gene>
    <name evidence="3" type="ORF">TrCOL_g4719</name>
</gene>
<reference evidence="4" key="1">
    <citation type="journal article" date="2023" name="Commun. Biol.">
        <title>Genome analysis of Parmales, the sister group of diatoms, reveals the evolutionary specialization of diatoms from phago-mixotrophs to photoautotrophs.</title>
        <authorList>
            <person name="Ban H."/>
            <person name="Sato S."/>
            <person name="Yoshikawa S."/>
            <person name="Yamada K."/>
            <person name="Nakamura Y."/>
            <person name="Ichinomiya M."/>
            <person name="Sato N."/>
            <person name="Blanc-Mathieu R."/>
            <person name="Endo H."/>
            <person name="Kuwata A."/>
            <person name="Ogata H."/>
        </authorList>
    </citation>
    <scope>NUCLEOTIDE SEQUENCE [LARGE SCALE GENOMIC DNA]</scope>
</reference>
<dbReference type="NCBIfam" id="TIGR01383">
    <property type="entry name" value="not_thiJ"/>
    <property type="match status" value="1"/>
</dbReference>
<sequence length="192" mass="19941">MSNTPTSTQPKVLVPIANGSEEIETSCITDVLTRFGATVTTASCNPDESLTCTMSRGLKVLADQTITQAQTTTYDAIALPGGMPGAEVLKSSPVLKSMLLEQNNAGKTIAAVCASPAVVLAAHGILPPGSTCYPAPAFKELVEGYDGESRVVVKGNVVTSQGPGTSLDFALKIGGVLFGEEEEERIRKELLA</sequence>
<feature type="domain" description="DJ-1/PfpI" evidence="2">
    <location>
        <begin position="11"/>
        <end position="173"/>
    </location>
</feature>
<dbReference type="OrthoDB" id="543156at2759"/>
<dbReference type="Pfam" id="PF01965">
    <property type="entry name" value="DJ-1_PfpI"/>
    <property type="match status" value="1"/>
</dbReference>
<dbReference type="EMBL" id="BRYA01000480">
    <property type="protein sequence ID" value="GMI49226.1"/>
    <property type="molecule type" value="Genomic_DNA"/>
</dbReference>
<dbReference type="FunFam" id="3.40.50.880:FF:000015">
    <property type="entry name" value="Protein DJ-1 homolog C"/>
    <property type="match status" value="1"/>
</dbReference>
<proteinExistence type="predicted"/>
<protein>
    <recommendedName>
        <fullName evidence="2">DJ-1/PfpI domain-containing protein</fullName>
    </recommendedName>
</protein>
<comment type="caution">
    <text evidence="3">The sequence shown here is derived from an EMBL/GenBank/DDBJ whole genome shotgun (WGS) entry which is preliminary data.</text>
</comment>
<accession>A0A9W7LGJ9</accession>
<dbReference type="PANTHER" id="PTHR48094">
    <property type="entry name" value="PROTEIN/NUCLEIC ACID DEGLYCASE DJ-1-RELATED"/>
    <property type="match status" value="1"/>
</dbReference>
<dbReference type="GO" id="GO:0005737">
    <property type="term" value="C:cytoplasm"/>
    <property type="evidence" value="ECO:0007669"/>
    <property type="project" value="UniProtKB-ARBA"/>
</dbReference>
<dbReference type="Proteomes" id="UP001165065">
    <property type="component" value="Unassembled WGS sequence"/>
</dbReference>
<dbReference type="CDD" id="cd03135">
    <property type="entry name" value="GATase1_DJ-1"/>
    <property type="match status" value="1"/>
</dbReference>
<evidence type="ECO:0000256" key="1">
    <source>
        <dbReference type="ARBA" id="ARBA00022737"/>
    </source>
</evidence>
<dbReference type="GO" id="GO:1903189">
    <property type="term" value="P:glyoxal metabolic process"/>
    <property type="evidence" value="ECO:0007669"/>
    <property type="project" value="TreeGrafter"/>
</dbReference>
<dbReference type="InterPro" id="IPR050325">
    <property type="entry name" value="Prot/Nucl_acid_deglycase"/>
</dbReference>
<dbReference type="PANTHER" id="PTHR48094:SF12">
    <property type="entry name" value="PARKINSON DISEASE PROTEIN 7 HOMOLOG"/>
    <property type="match status" value="1"/>
</dbReference>
<evidence type="ECO:0000259" key="2">
    <source>
        <dbReference type="Pfam" id="PF01965"/>
    </source>
</evidence>
<dbReference type="AlphaFoldDB" id="A0A9W7LGJ9"/>
<dbReference type="InterPro" id="IPR029062">
    <property type="entry name" value="Class_I_gatase-like"/>
</dbReference>
<keyword evidence="4" id="KW-1185">Reference proteome</keyword>
<evidence type="ECO:0000313" key="4">
    <source>
        <dbReference type="Proteomes" id="UP001165065"/>
    </source>
</evidence>
<evidence type="ECO:0000313" key="3">
    <source>
        <dbReference type="EMBL" id="GMI49226.1"/>
    </source>
</evidence>
<name>A0A9W7LGJ9_9STRA</name>
<dbReference type="Gene3D" id="3.40.50.880">
    <property type="match status" value="1"/>
</dbReference>
<keyword evidence="1" id="KW-0677">Repeat</keyword>
<dbReference type="InterPro" id="IPR006287">
    <property type="entry name" value="DJ-1"/>
</dbReference>